<proteinExistence type="predicted"/>
<dbReference type="AlphaFoldDB" id="A0A286PH92"/>
<evidence type="ECO:0008006" key="3">
    <source>
        <dbReference type="Google" id="ProtNLM"/>
    </source>
</evidence>
<keyword evidence="2" id="KW-1185">Reference proteome</keyword>
<evidence type="ECO:0000313" key="2">
    <source>
        <dbReference type="Proteomes" id="UP000217446"/>
    </source>
</evidence>
<name>A0A286PH92_STROL</name>
<organism evidence="1 2">
    <name type="scientific">Streptomyces olivochromogenes</name>
    <dbReference type="NCBI Taxonomy" id="1963"/>
    <lineage>
        <taxon>Bacteria</taxon>
        <taxon>Bacillati</taxon>
        <taxon>Actinomycetota</taxon>
        <taxon>Actinomycetes</taxon>
        <taxon>Kitasatosporales</taxon>
        <taxon>Streptomycetaceae</taxon>
        <taxon>Streptomyces</taxon>
    </lineage>
</organism>
<protein>
    <recommendedName>
        <fullName evidence="3">Immunity protein 35 domain-containing protein</fullName>
    </recommendedName>
</protein>
<reference evidence="2" key="1">
    <citation type="submission" date="2017-05" db="EMBL/GenBank/DDBJ databases">
        <title>Streptomyces olivochromogenes NBRC 3561 whole genome shotgun sequence.</title>
        <authorList>
            <person name="Dohra H."/>
            <person name="Kodani S."/>
        </authorList>
    </citation>
    <scope>NUCLEOTIDE SEQUENCE [LARGE SCALE GENOMIC DNA]</scope>
    <source>
        <strain evidence="2">NBRC 3561</strain>
    </source>
</reference>
<dbReference type="EMBL" id="BDQI01000071">
    <property type="protein sequence ID" value="GAX58921.1"/>
    <property type="molecule type" value="Genomic_DNA"/>
</dbReference>
<comment type="caution">
    <text evidence="1">The sequence shown here is derived from an EMBL/GenBank/DDBJ whole genome shotgun (WGS) entry which is preliminary data.</text>
</comment>
<evidence type="ECO:0000313" key="1">
    <source>
        <dbReference type="EMBL" id="GAX58921.1"/>
    </source>
</evidence>
<gene>
    <name evidence="1" type="ORF">SO3561_10496</name>
</gene>
<accession>A0A286PH92</accession>
<sequence length="110" mass="12605">MEESEARRLAEEFGRTLTDRWDEWAFKLGLWATPAVTGIYGFTWYPTAKDEQGRQIRIGGNWPILVDQDSGACRVVHGPNEMAALRGTSEVRTTRWRDATARRQPRPDGR</sequence>
<dbReference type="Proteomes" id="UP000217446">
    <property type="component" value="Unassembled WGS sequence"/>
</dbReference>